<dbReference type="PANTHER" id="PTHR33975:SF2">
    <property type="entry name" value="MYELIN-ASSOCIATED OLIGODENDROCYTE BASIC PROTEIN"/>
    <property type="match status" value="1"/>
</dbReference>
<evidence type="ECO:0000313" key="3">
    <source>
        <dbReference type="Proteomes" id="UP001633002"/>
    </source>
</evidence>
<evidence type="ECO:0000313" key="2">
    <source>
        <dbReference type="EMBL" id="KAL3677585.1"/>
    </source>
</evidence>
<organism evidence="2 3">
    <name type="scientific">Riccia sorocarpa</name>
    <dbReference type="NCBI Taxonomy" id="122646"/>
    <lineage>
        <taxon>Eukaryota</taxon>
        <taxon>Viridiplantae</taxon>
        <taxon>Streptophyta</taxon>
        <taxon>Embryophyta</taxon>
        <taxon>Marchantiophyta</taxon>
        <taxon>Marchantiopsida</taxon>
        <taxon>Marchantiidae</taxon>
        <taxon>Marchantiales</taxon>
        <taxon>Ricciaceae</taxon>
        <taxon>Riccia</taxon>
    </lineage>
</organism>
<dbReference type="AlphaFoldDB" id="A0ABD3GHM3"/>
<keyword evidence="1" id="KW-0472">Membrane</keyword>
<dbReference type="InterPro" id="IPR010903">
    <property type="entry name" value="DUF1517"/>
</dbReference>
<keyword evidence="1" id="KW-1133">Transmembrane helix</keyword>
<feature type="transmembrane region" description="Helical" evidence="1">
    <location>
        <begin position="142"/>
        <end position="167"/>
    </location>
</feature>
<name>A0ABD3GHM3_9MARC</name>
<dbReference type="EMBL" id="JBJQOH010000008">
    <property type="protein sequence ID" value="KAL3677585.1"/>
    <property type="molecule type" value="Genomic_DNA"/>
</dbReference>
<reference evidence="2 3" key="1">
    <citation type="submission" date="2024-09" db="EMBL/GenBank/DDBJ databases">
        <title>Chromosome-scale assembly of Riccia sorocarpa.</title>
        <authorList>
            <person name="Paukszto L."/>
        </authorList>
    </citation>
    <scope>NUCLEOTIDE SEQUENCE [LARGE SCALE GENOMIC DNA]</scope>
    <source>
        <strain evidence="2">LP-2024</strain>
        <tissue evidence="2">Aerial parts of the thallus</tissue>
    </source>
</reference>
<gene>
    <name evidence="2" type="ORF">R1sor_027533</name>
</gene>
<keyword evidence="1" id="KW-0812">Transmembrane</keyword>
<accession>A0ABD3GHM3</accession>
<evidence type="ECO:0000256" key="1">
    <source>
        <dbReference type="SAM" id="Phobius"/>
    </source>
</evidence>
<proteinExistence type="predicted"/>
<dbReference type="Pfam" id="PF07466">
    <property type="entry name" value="DUF1517"/>
    <property type="match status" value="1"/>
</dbReference>
<comment type="caution">
    <text evidence="2">The sequence shown here is derived from an EMBL/GenBank/DDBJ whole genome shotgun (WGS) entry which is preliminary data.</text>
</comment>
<sequence>MSIATAFSSLSAGGCLSSATRTFYQFGSTHQCSGCREANPRQRVVNSLSASWNGLAYRGTLFSKDVTDHTRLIRFVAGSAVALARPPSGLPALRPSGYTSSPGRGGRLVQNPSINSFAGSPLPASSALIRSRIAYGYYLGPAYGYGGGFGFGGGSIFLLLILGFLAVQAFTRTSENGLLTSGREKVSVLKLQVGLLGIARNLQRDLERIADRADTSTARGLHYVLTETVLALLRQPDMCILGTSSTEGKRSIEAGERRFNQLSLEERGKFDEETLVNVDGNRKNVDRGRNDGFGNEYIVVTVLVAAEGEYKLPSIYSNSDMREALKTLGSIPADRLQGVEILWTPQDRNDTLSERDLLRNYPLLKSL</sequence>
<protein>
    <submittedName>
        <fullName evidence="2">Uncharacterized protein</fullName>
    </submittedName>
</protein>
<dbReference type="InterPro" id="IPR053023">
    <property type="entry name" value="FLAP_modulator"/>
</dbReference>
<dbReference type="PANTHER" id="PTHR33975">
    <property type="entry name" value="MYELIN-ASSOCIATED OLIGODENDROCYTE BASIC PROTEIN"/>
    <property type="match status" value="1"/>
</dbReference>
<keyword evidence="3" id="KW-1185">Reference proteome</keyword>
<dbReference type="Proteomes" id="UP001633002">
    <property type="component" value="Unassembled WGS sequence"/>
</dbReference>